<evidence type="ECO:0000256" key="1">
    <source>
        <dbReference type="SAM" id="MobiDB-lite"/>
    </source>
</evidence>
<evidence type="ECO:0000313" key="2">
    <source>
        <dbReference type="EMBL" id="KAK4799537.1"/>
    </source>
</evidence>
<keyword evidence="3" id="KW-1185">Reference proteome</keyword>
<feature type="compositionally biased region" description="Polar residues" evidence="1">
    <location>
        <begin position="165"/>
        <end position="180"/>
    </location>
</feature>
<feature type="compositionally biased region" description="Polar residues" evidence="1">
    <location>
        <begin position="99"/>
        <end position="122"/>
    </location>
</feature>
<dbReference type="Proteomes" id="UP001346149">
    <property type="component" value="Unassembled WGS sequence"/>
</dbReference>
<accession>A0AAN7MI37</accession>
<proteinExistence type="predicted"/>
<feature type="region of interest" description="Disordered" evidence="1">
    <location>
        <begin position="99"/>
        <end position="180"/>
    </location>
</feature>
<evidence type="ECO:0000313" key="3">
    <source>
        <dbReference type="Proteomes" id="UP001346149"/>
    </source>
</evidence>
<feature type="region of interest" description="Disordered" evidence="1">
    <location>
        <begin position="200"/>
        <end position="235"/>
    </location>
</feature>
<name>A0AAN7MI37_TRANT</name>
<feature type="compositionally biased region" description="Polar residues" evidence="1">
    <location>
        <begin position="200"/>
        <end position="216"/>
    </location>
</feature>
<dbReference type="AlphaFoldDB" id="A0AAN7MI37"/>
<protein>
    <submittedName>
        <fullName evidence="2">Uncharacterized protein</fullName>
    </submittedName>
</protein>
<reference evidence="2 3" key="1">
    <citation type="journal article" date="2023" name="Hortic Res">
        <title>Pangenome of water caltrop reveals structural variations and asymmetric subgenome divergence after allopolyploidization.</title>
        <authorList>
            <person name="Zhang X."/>
            <person name="Chen Y."/>
            <person name="Wang L."/>
            <person name="Yuan Y."/>
            <person name="Fang M."/>
            <person name="Shi L."/>
            <person name="Lu R."/>
            <person name="Comes H.P."/>
            <person name="Ma Y."/>
            <person name="Chen Y."/>
            <person name="Huang G."/>
            <person name="Zhou Y."/>
            <person name="Zheng Z."/>
            <person name="Qiu Y."/>
        </authorList>
    </citation>
    <scope>NUCLEOTIDE SEQUENCE [LARGE SCALE GENOMIC DNA]</scope>
    <source>
        <strain evidence="2">F231</strain>
    </source>
</reference>
<sequence>MLNIHLYKVIPYYHYLQQARKKHIRSEILMGNRFLSQGHSPSYRAYPSDDGWSYASDYPSHPDGTMNICNPHGYLVQTEICIVRPRGYGGYDYPLRASQPRSWSYNSDPPEQDCYSGNQSYEVRSPPTPLGIPVSYRTTTDPQQLPPPLPPTPALGIGSLANPGKPNSGQHLTRDTNLLSKPNNEIEVLVRHLKDAVNLPSSHMTHQPNHKQSVSSKPAEPTMVKPNMGDPTVGTGVMTSREAAKLFNGVLM</sequence>
<comment type="caution">
    <text evidence="2">The sequence shown here is derived from an EMBL/GenBank/DDBJ whole genome shotgun (WGS) entry which is preliminary data.</text>
</comment>
<feature type="compositionally biased region" description="Pro residues" evidence="1">
    <location>
        <begin position="144"/>
        <end position="153"/>
    </location>
</feature>
<gene>
    <name evidence="2" type="ORF">SAY86_024902</name>
</gene>
<organism evidence="2 3">
    <name type="scientific">Trapa natans</name>
    <name type="common">Water chestnut</name>
    <dbReference type="NCBI Taxonomy" id="22666"/>
    <lineage>
        <taxon>Eukaryota</taxon>
        <taxon>Viridiplantae</taxon>
        <taxon>Streptophyta</taxon>
        <taxon>Embryophyta</taxon>
        <taxon>Tracheophyta</taxon>
        <taxon>Spermatophyta</taxon>
        <taxon>Magnoliopsida</taxon>
        <taxon>eudicotyledons</taxon>
        <taxon>Gunneridae</taxon>
        <taxon>Pentapetalae</taxon>
        <taxon>rosids</taxon>
        <taxon>malvids</taxon>
        <taxon>Myrtales</taxon>
        <taxon>Lythraceae</taxon>
        <taxon>Trapa</taxon>
    </lineage>
</organism>
<dbReference type="EMBL" id="JAXQNO010000004">
    <property type="protein sequence ID" value="KAK4799537.1"/>
    <property type="molecule type" value="Genomic_DNA"/>
</dbReference>